<keyword evidence="4" id="KW-1185">Reference proteome</keyword>
<dbReference type="CDD" id="cd00060">
    <property type="entry name" value="FHA"/>
    <property type="match status" value="1"/>
</dbReference>
<comment type="caution">
    <text evidence="3">The sequence shown here is derived from an EMBL/GenBank/DDBJ whole genome shotgun (WGS) entry which is preliminary data.</text>
</comment>
<dbReference type="InterPro" id="IPR050923">
    <property type="entry name" value="Cell_Proc_Reg/RNA_Proc"/>
</dbReference>
<dbReference type="Gene3D" id="2.60.200.20">
    <property type="match status" value="1"/>
</dbReference>
<dbReference type="InterPro" id="IPR008984">
    <property type="entry name" value="SMAD_FHA_dom_sf"/>
</dbReference>
<evidence type="ECO:0000313" key="4">
    <source>
        <dbReference type="Proteomes" id="UP001331936"/>
    </source>
</evidence>
<gene>
    <name evidence="3" type="ORF">Q8814_23310</name>
</gene>
<name>A0ABU7JYB3_9NOCA</name>
<feature type="domain" description="FHA" evidence="2">
    <location>
        <begin position="29"/>
        <end position="77"/>
    </location>
</feature>
<dbReference type="EMBL" id="JAUZMZ010000216">
    <property type="protein sequence ID" value="MEE2035001.1"/>
    <property type="molecule type" value="Genomic_DNA"/>
</dbReference>
<dbReference type="InterPro" id="IPR000253">
    <property type="entry name" value="FHA_dom"/>
</dbReference>
<dbReference type="SUPFAM" id="SSF49879">
    <property type="entry name" value="SMAD/FHA domain"/>
    <property type="match status" value="1"/>
</dbReference>
<accession>A0ABU7JYB3</accession>
<feature type="non-terminal residue" evidence="3">
    <location>
        <position position="105"/>
    </location>
</feature>
<evidence type="ECO:0000256" key="1">
    <source>
        <dbReference type="ARBA" id="ARBA00022553"/>
    </source>
</evidence>
<dbReference type="Proteomes" id="UP001331936">
    <property type="component" value="Unassembled WGS sequence"/>
</dbReference>
<dbReference type="PROSITE" id="PS50006">
    <property type="entry name" value="FHA_DOMAIN"/>
    <property type="match status" value="1"/>
</dbReference>
<keyword evidence="1" id="KW-0597">Phosphoprotein</keyword>
<protein>
    <submittedName>
        <fullName evidence="3">FHA domain-containing protein</fullName>
    </submittedName>
</protein>
<dbReference type="RefSeq" id="WP_330154347.1">
    <property type="nucleotide sequence ID" value="NZ_JAUZMZ010000216.1"/>
</dbReference>
<dbReference type="PANTHER" id="PTHR23308">
    <property type="entry name" value="NUCLEAR INHIBITOR OF PROTEIN PHOSPHATASE-1"/>
    <property type="match status" value="1"/>
</dbReference>
<organism evidence="3 4">
    <name type="scientific">Rhodococcus chondri</name>
    <dbReference type="NCBI Taxonomy" id="3065941"/>
    <lineage>
        <taxon>Bacteria</taxon>
        <taxon>Bacillati</taxon>
        <taxon>Actinomycetota</taxon>
        <taxon>Actinomycetes</taxon>
        <taxon>Mycobacteriales</taxon>
        <taxon>Nocardiaceae</taxon>
        <taxon>Rhodococcus</taxon>
    </lineage>
</organism>
<sequence length="105" mass="11691">MDEPDDVRREDIVIEWDEGRATAAAGQSVRIGRDDSMDVTVDDPLVSREHAQIVWEDGWFLVDAGSKNGTFVEGRPVARYPVRDRVTVRCGHARNGPMLSRSIGP</sequence>
<evidence type="ECO:0000259" key="2">
    <source>
        <dbReference type="PROSITE" id="PS50006"/>
    </source>
</evidence>
<proteinExistence type="predicted"/>
<reference evidence="3 4" key="1">
    <citation type="submission" date="2023-08" db="EMBL/GenBank/DDBJ databases">
        <authorList>
            <person name="Girao M."/>
            <person name="Carvalho M.F."/>
        </authorList>
    </citation>
    <scope>NUCLEOTIDE SEQUENCE [LARGE SCALE GENOMIC DNA]</scope>
    <source>
        <strain evidence="3 4">CC-R104</strain>
    </source>
</reference>
<dbReference type="SMART" id="SM00240">
    <property type="entry name" value="FHA"/>
    <property type="match status" value="1"/>
</dbReference>
<evidence type="ECO:0000313" key="3">
    <source>
        <dbReference type="EMBL" id="MEE2035001.1"/>
    </source>
</evidence>
<dbReference type="Pfam" id="PF00498">
    <property type="entry name" value="FHA"/>
    <property type="match status" value="1"/>
</dbReference>